<dbReference type="EMBL" id="UINC01076487">
    <property type="protein sequence ID" value="SVC15711.1"/>
    <property type="molecule type" value="Genomic_DNA"/>
</dbReference>
<comment type="cofactor">
    <cofactor evidence="1">
        <name>pyridoxal 5'-phosphate</name>
        <dbReference type="ChEBI" id="CHEBI:597326"/>
    </cofactor>
</comment>
<dbReference type="Gene3D" id="3.40.640.10">
    <property type="entry name" value="Type I PLP-dependent aspartate aminotransferase-like (Major domain)"/>
    <property type="match status" value="1"/>
</dbReference>
<keyword evidence="4" id="KW-0456">Lyase</keyword>
<dbReference type="InterPro" id="IPR001597">
    <property type="entry name" value="ArAA_b-elim_lyase/Thr_aldolase"/>
</dbReference>
<dbReference type="InterPro" id="IPR015422">
    <property type="entry name" value="PyrdxlP-dep_Trfase_small"/>
</dbReference>
<evidence type="ECO:0000313" key="6">
    <source>
        <dbReference type="EMBL" id="SVC15711.1"/>
    </source>
</evidence>
<evidence type="ECO:0000256" key="1">
    <source>
        <dbReference type="ARBA" id="ARBA00001933"/>
    </source>
</evidence>
<dbReference type="InterPro" id="IPR015424">
    <property type="entry name" value="PyrdxlP-dep_Trfase"/>
</dbReference>
<proteinExistence type="inferred from homology"/>
<comment type="similarity">
    <text evidence="2">Belongs to the threonine aldolase family.</text>
</comment>
<dbReference type="NCBIfam" id="NF041359">
    <property type="entry name" value="GntG_guanitoxin"/>
    <property type="match status" value="1"/>
</dbReference>
<dbReference type="PIRSF" id="PIRSF017617">
    <property type="entry name" value="Thr_aldolase"/>
    <property type="match status" value="1"/>
</dbReference>
<dbReference type="SUPFAM" id="SSF53383">
    <property type="entry name" value="PLP-dependent transferases"/>
    <property type="match status" value="1"/>
</dbReference>
<evidence type="ECO:0000259" key="5">
    <source>
        <dbReference type="Pfam" id="PF01212"/>
    </source>
</evidence>
<dbReference type="GO" id="GO:0005829">
    <property type="term" value="C:cytosol"/>
    <property type="evidence" value="ECO:0007669"/>
    <property type="project" value="TreeGrafter"/>
</dbReference>
<dbReference type="GO" id="GO:0006545">
    <property type="term" value="P:glycine biosynthetic process"/>
    <property type="evidence" value="ECO:0007669"/>
    <property type="project" value="TreeGrafter"/>
</dbReference>
<feature type="domain" description="Aromatic amino acid beta-eliminating lyase/threonine aldolase" evidence="5">
    <location>
        <begin position="3"/>
        <end position="287"/>
    </location>
</feature>
<dbReference type="AlphaFoldDB" id="A0A382JZ04"/>
<evidence type="ECO:0000256" key="3">
    <source>
        <dbReference type="ARBA" id="ARBA00022898"/>
    </source>
</evidence>
<dbReference type="GO" id="GO:0008732">
    <property type="term" value="F:L-allo-threonine aldolase activity"/>
    <property type="evidence" value="ECO:0007669"/>
    <property type="project" value="TreeGrafter"/>
</dbReference>
<keyword evidence="3" id="KW-0663">Pyridoxal phosphate</keyword>
<organism evidence="6">
    <name type="scientific">marine metagenome</name>
    <dbReference type="NCBI Taxonomy" id="408172"/>
    <lineage>
        <taxon>unclassified sequences</taxon>
        <taxon>metagenomes</taxon>
        <taxon>ecological metagenomes</taxon>
    </lineage>
</organism>
<evidence type="ECO:0000256" key="2">
    <source>
        <dbReference type="ARBA" id="ARBA00006966"/>
    </source>
</evidence>
<dbReference type="InterPro" id="IPR023603">
    <property type="entry name" value="Low_specificity_L-TA-like"/>
</dbReference>
<dbReference type="PANTHER" id="PTHR48097:SF9">
    <property type="entry name" value="L-THREONINE ALDOLASE"/>
    <property type="match status" value="1"/>
</dbReference>
<dbReference type="Pfam" id="PF01212">
    <property type="entry name" value="Beta_elim_lyase"/>
    <property type="match status" value="1"/>
</dbReference>
<dbReference type="GO" id="GO:0006567">
    <property type="term" value="P:L-threonine catabolic process"/>
    <property type="evidence" value="ECO:0007669"/>
    <property type="project" value="TreeGrafter"/>
</dbReference>
<accession>A0A382JZ04</accession>
<dbReference type="FunFam" id="3.40.640.10:FF:000030">
    <property type="entry name" value="Low-specificity L-threonine aldolase"/>
    <property type="match status" value="1"/>
</dbReference>
<name>A0A382JZ04_9ZZZZ</name>
<evidence type="ECO:0000256" key="4">
    <source>
        <dbReference type="ARBA" id="ARBA00023239"/>
    </source>
</evidence>
<gene>
    <name evidence="6" type="ORF">METZ01_LOCUS268565</name>
</gene>
<dbReference type="InterPro" id="IPR015421">
    <property type="entry name" value="PyrdxlP-dep_Trfase_major"/>
</dbReference>
<dbReference type="PANTHER" id="PTHR48097">
    <property type="entry name" value="L-THREONINE ALDOLASE-RELATED"/>
    <property type="match status" value="1"/>
</dbReference>
<sequence length="340" mass="36685">MNDFYSDTKTKPSHAMLEYALGRNFGDEQQDEDPTTLELCERVAHLLGKESAVFLPSGTMCNEIAIKVQTSPGDEIICGRSSHIINFEGGAPAAMSGVMIHPLDGKYGQFTEEDVRQALRPESRYTPISRMLCAEQTANLGGGAVWQLEKLDSVAQVAKNSGLSTHLDGARLLNACVKTGISAAHYSREYDSCWIDFTKGLGAPMGAVLAGSAEFIQAAWRVKQRIGGAMRQSGVIASYCLYALENNVERLAEDHALASRISESLQDFSGIANLLPVETNIIIADLAADAPSAAQLVSKLREESIHIGAFGDKRIRIVTHLDVNAQAADNLIAALSNYLD</sequence>
<dbReference type="Gene3D" id="3.90.1150.10">
    <property type="entry name" value="Aspartate Aminotransferase, domain 1"/>
    <property type="match status" value="1"/>
</dbReference>
<protein>
    <recommendedName>
        <fullName evidence="5">Aromatic amino acid beta-eliminating lyase/threonine aldolase domain-containing protein</fullName>
    </recommendedName>
</protein>
<reference evidence="6" key="1">
    <citation type="submission" date="2018-05" db="EMBL/GenBank/DDBJ databases">
        <authorList>
            <person name="Lanie J.A."/>
            <person name="Ng W.-L."/>
            <person name="Kazmierczak K.M."/>
            <person name="Andrzejewski T.M."/>
            <person name="Davidsen T.M."/>
            <person name="Wayne K.J."/>
            <person name="Tettelin H."/>
            <person name="Glass J.I."/>
            <person name="Rusch D."/>
            <person name="Podicherti R."/>
            <person name="Tsui H.-C.T."/>
            <person name="Winkler M.E."/>
        </authorList>
    </citation>
    <scope>NUCLEOTIDE SEQUENCE</scope>
</reference>